<comment type="caution">
    <text evidence="1">The sequence shown here is derived from an EMBL/GenBank/DDBJ whole genome shotgun (WGS) entry which is preliminary data.</text>
</comment>
<organism evidence="1 2">
    <name type="scientific">Sporanaerobium hydrogeniformans</name>
    <dbReference type="NCBI Taxonomy" id="3072179"/>
    <lineage>
        <taxon>Bacteria</taxon>
        <taxon>Bacillati</taxon>
        <taxon>Bacillota</taxon>
        <taxon>Clostridia</taxon>
        <taxon>Lachnospirales</taxon>
        <taxon>Lachnospiraceae</taxon>
        <taxon>Sporanaerobium</taxon>
    </lineage>
</organism>
<dbReference type="EMBL" id="PEDL01000011">
    <property type="protein sequence ID" value="PHV70381.1"/>
    <property type="molecule type" value="Genomic_DNA"/>
</dbReference>
<dbReference type="Proteomes" id="UP000224460">
    <property type="component" value="Unassembled WGS sequence"/>
</dbReference>
<keyword evidence="2" id="KW-1185">Reference proteome</keyword>
<protein>
    <submittedName>
        <fullName evidence="1">DNA replication protein DnaC</fullName>
    </submittedName>
</protein>
<sequence length="335" mass="38948">MEVLKMDSKVFQYKKVVKDFDTKRMRAIQAQKARAEEVYLKVPEIKAIDEKLQNSGIKLVRTMLNAQNASALEDFRRQSEDLLLTKKMLLVEAGYNEAYLDVHYHCPHCKDTGFIGDKKCTCFKQALISIAYEQSNIKNILQVENFHTFSLKYYEQEINPKFNLSPYQNMAAIRDFCVAFIEKFDTDKQNLIFHGPTGLGKTFLCNCIAKELLDLGFTVLYLTATQLFKLFQESRFHREDMEETEKDLLSTLFSVDLLIIDDLGTESSSTFIGPDLFDVLNGRFLNQLSTIISTNLEPHEWNNYYSDRIVSRIIGNYIAFPFFGTDIRFLKKYHR</sequence>
<gene>
    <name evidence="1" type="ORF">CS063_10910</name>
</gene>
<name>A0AC61DAU1_9FIRM</name>
<accession>A0AC61DAU1</accession>
<evidence type="ECO:0000313" key="2">
    <source>
        <dbReference type="Proteomes" id="UP000224460"/>
    </source>
</evidence>
<proteinExistence type="predicted"/>
<reference evidence="1" key="1">
    <citation type="submission" date="2017-10" db="EMBL/GenBank/DDBJ databases">
        <title>Genome sequence of cellulolytic Lachnospiraceae bacterium XHS1971 isolated from hotspring sediment.</title>
        <authorList>
            <person name="Vasudevan G."/>
            <person name="Joshi A.J."/>
            <person name="Hivarkar S."/>
            <person name="Lanjekar V.B."/>
            <person name="Dhakephalkar P.K."/>
            <person name="Dagar S."/>
        </authorList>
    </citation>
    <scope>NUCLEOTIDE SEQUENCE</scope>
    <source>
        <strain evidence="1">XHS1971</strain>
    </source>
</reference>
<evidence type="ECO:0000313" key="1">
    <source>
        <dbReference type="EMBL" id="PHV70381.1"/>
    </source>
</evidence>